<dbReference type="NCBIfam" id="TIGR01227">
    <property type="entry name" value="hutG"/>
    <property type="match status" value="1"/>
</dbReference>
<feature type="binding site" evidence="5 7">
    <location>
        <position position="249"/>
    </location>
    <ligand>
        <name>Mn(2+)</name>
        <dbReference type="ChEBI" id="CHEBI:29035"/>
        <label>1</label>
    </ligand>
</feature>
<dbReference type="OrthoDB" id="9789727at2"/>
<keyword evidence="10" id="KW-1185">Reference proteome</keyword>
<evidence type="ECO:0000313" key="10">
    <source>
        <dbReference type="Proteomes" id="UP000202440"/>
    </source>
</evidence>
<feature type="binding site" evidence="5">
    <location>
        <position position="249"/>
    </location>
    <ligand>
        <name>Mn(2+)</name>
        <dbReference type="ChEBI" id="CHEBI:29035"/>
        <label>2</label>
    </ligand>
</feature>
<dbReference type="InterPro" id="IPR005923">
    <property type="entry name" value="HutG"/>
</dbReference>
<evidence type="ECO:0000256" key="8">
    <source>
        <dbReference type="PROSITE-ProRule" id="PRU00742"/>
    </source>
</evidence>
<evidence type="ECO:0000256" key="4">
    <source>
        <dbReference type="ARBA" id="ARBA00023211"/>
    </source>
</evidence>
<keyword evidence="1 5" id="KW-0479">Metal-binding</keyword>
<dbReference type="GO" id="GO:0019556">
    <property type="term" value="P:L-histidine catabolic process to glutamate and formamide"/>
    <property type="evidence" value="ECO:0007669"/>
    <property type="project" value="UniProtKB-UniRule"/>
</dbReference>
<dbReference type="GO" id="GO:0030145">
    <property type="term" value="F:manganese ion binding"/>
    <property type="evidence" value="ECO:0007669"/>
    <property type="project" value="UniProtKB-UniRule"/>
</dbReference>
<feature type="binding site" evidence="5 7">
    <location>
        <position position="160"/>
    </location>
    <ligand>
        <name>Mn(2+)</name>
        <dbReference type="ChEBI" id="CHEBI:29035"/>
        <label>1</label>
    </ligand>
</feature>
<feature type="binding site" evidence="5">
    <location>
        <position position="158"/>
    </location>
    <ligand>
        <name>Mn(2+)</name>
        <dbReference type="ChEBI" id="CHEBI:29035"/>
        <label>2</label>
    </ligand>
</feature>
<dbReference type="Pfam" id="PF00491">
    <property type="entry name" value="Arginase"/>
    <property type="match status" value="1"/>
</dbReference>
<feature type="binding site" evidence="5">
    <location>
        <position position="156"/>
    </location>
    <ligand>
        <name>Mn(2+)</name>
        <dbReference type="ChEBI" id="CHEBI:29035"/>
        <label>2</label>
    </ligand>
</feature>
<evidence type="ECO:0000313" key="9">
    <source>
        <dbReference type="EMBL" id="ASP37834.1"/>
    </source>
</evidence>
<comment type="similarity">
    <text evidence="5 8">Belongs to the arginase family.</text>
</comment>
<evidence type="ECO:0000256" key="1">
    <source>
        <dbReference type="ARBA" id="ARBA00022723"/>
    </source>
</evidence>
<dbReference type="InterPro" id="IPR006035">
    <property type="entry name" value="Ureohydrolase"/>
</dbReference>
<dbReference type="PIRSF" id="PIRSF036979">
    <property type="entry name" value="Arginase"/>
    <property type="match status" value="1"/>
</dbReference>
<dbReference type="HAMAP" id="MF_00737">
    <property type="entry name" value="Formimidoylglutam"/>
    <property type="match status" value="1"/>
</dbReference>
<dbReference type="Proteomes" id="UP000202440">
    <property type="component" value="Chromosome"/>
</dbReference>
<accession>A0A222FH71</accession>
<keyword evidence="2 5" id="KW-0378">Hydrolase</keyword>
<dbReference type="GO" id="GO:0019557">
    <property type="term" value="P:L-histidine catabolic process to glutamate and formate"/>
    <property type="evidence" value="ECO:0007669"/>
    <property type="project" value="UniProtKB-UniPathway"/>
</dbReference>
<dbReference type="EC" id="3.5.3.8" evidence="5 6"/>
<comment type="cofactor">
    <cofactor evidence="5 7">
        <name>Mn(2+)</name>
        <dbReference type="ChEBI" id="CHEBI:29035"/>
    </cofactor>
    <text evidence="5 7">Binds 2 manganese ions per subunit.</text>
</comment>
<dbReference type="GO" id="GO:0008783">
    <property type="term" value="F:agmatinase activity"/>
    <property type="evidence" value="ECO:0007669"/>
    <property type="project" value="TreeGrafter"/>
</dbReference>
<dbReference type="PANTHER" id="PTHR11358:SF35">
    <property type="entry name" value="FORMIMIDOYLGLUTAMASE"/>
    <property type="match status" value="1"/>
</dbReference>
<comment type="pathway">
    <text evidence="5">Amino-acid degradation; L-histidine degradation into L-glutamate; L-glutamate from N-formimidoyl-L-glutamate (hydrolase route): step 1/1.</text>
</comment>
<dbReference type="GO" id="GO:0050415">
    <property type="term" value="F:formimidoylglutamase activity"/>
    <property type="evidence" value="ECO:0007669"/>
    <property type="project" value="UniProtKB-UniRule"/>
</dbReference>
<dbReference type="AlphaFoldDB" id="A0A222FH71"/>
<feature type="binding site" evidence="7">
    <location>
        <position position="158"/>
    </location>
    <ligand>
        <name>Mn(2+)</name>
        <dbReference type="ChEBI" id="CHEBI:29035"/>
        <label>1</label>
    </ligand>
</feature>
<keyword evidence="3 5" id="KW-0369">Histidine metabolism</keyword>
<evidence type="ECO:0000256" key="6">
    <source>
        <dbReference type="NCBIfam" id="TIGR01227"/>
    </source>
</evidence>
<comment type="catalytic activity">
    <reaction evidence="5">
        <text>N-formimidoyl-L-glutamate + H2O = formamide + L-glutamate</text>
        <dbReference type="Rhea" id="RHEA:22492"/>
        <dbReference type="ChEBI" id="CHEBI:15377"/>
        <dbReference type="ChEBI" id="CHEBI:16397"/>
        <dbReference type="ChEBI" id="CHEBI:29985"/>
        <dbReference type="ChEBI" id="CHEBI:58928"/>
        <dbReference type="EC" id="3.5.3.8"/>
    </reaction>
</comment>
<organism evidence="9 10">
    <name type="scientific">Bacterioplanes sanyensis</name>
    <dbReference type="NCBI Taxonomy" id="1249553"/>
    <lineage>
        <taxon>Bacteria</taxon>
        <taxon>Pseudomonadati</taxon>
        <taxon>Pseudomonadota</taxon>
        <taxon>Gammaproteobacteria</taxon>
        <taxon>Oceanospirillales</taxon>
        <taxon>Oceanospirillaceae</taxon>
        <taxon>Bacterioplanes</taxon>
    </lineage>
</organism>
<dbReference type="KEGG" id="bsan:CHH28_03715"/>
<dbReference type="SUPFAM" id="SSF52768">
    <property type="entry name" value="Arginase/deacetylase"/>
    <property type="match status" value="1"/>
</dbReference>
<dbReference type="Gene3D" id="3.40.800.10">
    <property type="entry name" value="Ureohydrolase domain"/>
    <property type="match status" value="1"/>
</dbReference>
<reference evidence="9 10" key="1">
    <citation type="submission" date="2017-07" db="EMBL/GenBank/DDBJ databases">
        <title>Annotated genome sequence of Bacterioplanes sanyensis isolated from Red Sea.</title>
        <authorList>
            <person name="Rehman Z.U."/>
        </authorList>
    </citation>
    <scope>NUCLEOTIDE SEQUENCE [LARGE SCALE GENOMIC DNA]</scope>
    <source>
        <strain evidence="9 10">NV9</strain>
    </source>
</reference>
<evidence type="ECO:0000256" key="3">
    <source>
        <dbReference type="ARBA" id="ARBA00022808"/>
    </source>
</evidence>
<dbReference type="EMBL" id="CP022530">
    <property type="protein sequence ID" value="ASP37834.1"/>
    <property type="molecule type" value="Genomic_DNA"/>
</dbReference>
<feature type="binding site" evidence="5">
    <location>
        <position position="126"/>
    </location>
    <ligand>
        <name>Mn(2+)</name>
        <dbReference type="ChEBI" id="CHEBI:29035"/>
        <label>1</label>
    </ligand>
</feature>
<sequence>MSQEFDQCWQGRIDAEDGDQGLRCHQVVRPFDASSQPGVTLVGLASDLGVQYNQGRPGAKQGPMAIRKAMASMAWHSDKPLHDTGDIVVAAESNVDALAQGQQQYAQQVAQALTQQQFVIGLGGGHEIGWASYQGCRQYLDDQHQTSAKVGILNFDAHFDLRKPAPGAHWAGSSGTPFYQVSQDCAQRGLAFKYACLGISEAANTQALFNFAQQKNVSYVLDVDCSPEANQALINDFIADIDYLYVTICLDVLPAATAPGVSAPSALGLPLIQMLAALKGIQQQCQQHNVRWLMADIAELNPDFDIDQRTAKVAARLVYELMKLQN</sequence>
<evidence type="ECO:0000256" key="2">
    <source>
        <dbReference type="ARBA" id="ARBA00022801"/>
    </source>
</evidence>
<protein>
    <recommendedName>
        <fullName evidence="5 6">Formimidoylglutamase</fullName>
        <ecNumber evidence="5 6">3.5.3.8</ecNumber>
    </recommendedName>
    <alternativeName>
        <fullName evidence="5">Formiminoglutamase</fullName>
    </alternativeName>
    <alternativeName>
        <fullName evidence="5">Formiminoglutamate hydrolase</fullName>
    </alternativeName>
</protein>
<comment type="function">
    <text evidence="5">Catalyzes the conversion of N-formimidoyl-L-glutamate to L-glutamate and formamide.</text>
</comment>
<proteinExistence type="inferred from homology"/>
<gene>
    <name evidence="5 9" type="primary">hutG</name>
    <name evidence="9" type="ORF">CHH28_03715</name>
</gene>
<keyword evidence="4 5" id="KW-0464">Manganese</keyword>
<feature type="binding site" evidence="7">
    <location>
        <position position="251"/>
    </location>
    <ligand>
        <name>Mn(2+)</name>
        <dbReference type="ChEBI" id="CHEBI:29035"/>
        <label>1</label>
    </ligand>
</feature>
<evidence type="ECO:0000256" key="5">
    <source>
        <dbReference type="HAMAP-Rule" id="MF_00737"/>
    </source>
</evidence>
<dbReference type="RefSeq" id="WP_094059043.1">
    <property type="nucleotide sequence ID" value="NZ_CP022530.1"/>
</dbReference>
<dbReference type="PROSITE" id="PS51409">
    <property type="entry name" value="ARGINASE_2"/>
    <property type="match status" value="1"/>
</dbReference>
<dbReference type="InterPro" id="IPR023696">
    <property type="entry name" value="Ureohydrolase_dom_sf"/>
</dbReference>
<name>A0A222FH71_9GAMM</name>
<dbReference type="CDD" id="cd09988">
    <property type="entry name" value="Formimidoylglutamase"/>
    <property type="match status" value="1"/>
</dbReference>
<feature type="binding site" evidence="5">
    <location>
        <position position="251"/>
    </location>
    <ligand>
        <name>Mn(2+)</name>
        <dbReference type="ChEBI" id="CHEBI:29035"/>
        <label>2</label>
    </ligand>
</feature>
<feature type="binding site" evidence="5 7">
    <location>
        <position position="156"/>
    </location>
    <ligand>
        <name>Mn(2+)</name>
        <dbReference type="ChEBI" id="CHEBI:29035"/>
        <label>1</label>
    </ligand>
</feature>
<dbReference type="GO" id="GO:0033389">
    <property type="term" value="P:putrescine biosynthetic process from arginine, via agmatine"/>
    <property type="evidence" value="ECO:0007669"/>
    <property type="project" value="TreeGrafter"/>
</dbReference>
<feature type="binding site" evidence="7">
    <location>
        <position position="126"/>
    </location>
    <ligand>
        <name>Mn(2+)</name>
        <dbReference type="ChEBI" id="CHEBI:29035"/>
        <label>2</label>
    </ligand>
</feature>
<dbReference type="PANTHER" id="PTHR11358">
    <property type="entry name" value="ARGINASE/AGMATINASE"/>
    <property type="match status" value="1"/>
</dbReference>
<dbReference type="UniPathway" id="UPA00379">
    <property type="reaction ID" value="UER00552"/>
</dbReference>
<evidence type="ECO:0000256" key="7">
    <source>
        <dbReference type="PIRSR" id="PIRSR036979-1"/>
    </source>
</evidence>